<name>A0ABW8MN75_9BURK</name>
<evidence type="ECO:0000313" key="2">
    <source>
        <dbReference type="EMBL" id="MFK4445123.1"/>
    </source>
</evidence>
<comment type="caution">
    <text evidence="2">The sequence shown here is derived from an EMBL/GenBank/DDBJ whole genome shotgun (WGS) entry which is preliminary data.</text>
</comment>
<sequence length="213" mass="23160">MTFEHAADAGIQAALGLQAARCQTKGVVRGCGRNGIFRARLGTARTGQRYLKETRDTWRMPPLDGRASWLPDRGGRVGGGKGRADDLVALAGTHGRGCVRQGGAMPTCFCPSGLACFNRRYLKRIDHAINAIADEGQAMDQIQLRRTIILARRLVGLLVLLLFAFLNPATRPFAPNLMRVSAQTGVTVEKHLTVPVHCRIYGKYCLGKFLGGM</sequence>
<accession>A0ABW8MN75</accession>
<dbReference type="RefSeq" id="WP_404610157.1">
    <property type="nucleotide sequence ID" value="NZ_JBIYDN010000017.1"/>
</dbReference>
<reference evidence="2 3" key="2">
    <citation type="submission" date="2024-11" db="EMBL/GenBank/DDBJ databases">
        <title>Using genomics to understand microbial adaptation to soil warming.</title>
        <authorList>
            <person name="Deangelis K.M. PhD."/>
        </authorList>
    </citation>
    <scope>NUCLEOTIDE SEQUENCE [LARGE SCALE GENOMIC DNA]</scope>
    <source>
        <strain evidence="2 3">GAS97</strain>
    </source>
</reference>
<keyword evidence="1" id="KW-0812">Transmembrane</keyword>
<protein>
    <submittedName>
        <fullName evidence="2">Uncharacterized protein</fullName>
    </submittedName>
</protein>
<gene>
    <name evidence="2" type="ORF">ABH943_005145</name>
</gene>
<keyword evidence="1" id="KW-1133">Transmembrane helix</keyword>
<organism evidence="2 3">
    <name type="scientific">Caballeronia udeis</name>
    <dbReference type="NCBI Taxonomy" id="1232866"/>
    <lineage>
        <taxon>Bacteria</taxon>
        <taxon>Pseudomonadati</taxon>
        <taxon>Pseudomonadota</taxon>
        <taxon>Betaproteobacteria</taxon>
        <taxon>Burkholderiales</taxon>
        <taxon>Burkholderiaceae</taxon>
        <taxon>Caballeronia</taxon>
    </lineage>
</organism>
<dbReference type="EMBL" id="JBIYDN010000017">
    <property type="protein sequence ID" value="MFK4445123.1"/>
    <property type="molecule type" value="Genomic_DNA"/>
</dbReference>
<evidence type="ECO:0000313" key="3">
    <source>
        <dbReference type="Proteomes" id="UP001620514"/>
    </source>
</evidence>
<dbReference type="Proteomes" id="UP001620514">
    <property type="component" value="Unassembled WGS sequence"/>
</dbReference>
<keyword evidence="3" id="KW-1185">Reference proteome</keyword>
<feature type="transmembrane region" description="Helical" evidence="1">
    <location>
        <begin position="149"/>
        <end position="169"/>
    </location>
</feature>
<evidence type="ECO:0000256" key="1">
    <source>
        <dbReference type="SAM" id="Phobius"/>
    </source>
</evidence>
<proteinExistence type="predicted"/>
<keyword evidence="1" id="KW-0472">Membrane</keyword>
<reference evidence="2 3" key="1">
    <citation type="submission" date="2024-10" db="EMBL/GenBank/DDBJ databases">
        <authorList>
            <person name="Deangelis K."/>
            <person name="Huntemann M."/>
            <person name="Clum A."/>
            <person name="Wang J."/>
            <person name="Palaniappan K."/>
            <person name="Ritter S."/>
            <person name="Chen I.-M."/>
            <person name="Stamatis D."/>
            <person name="Reddy T."/>
            <person name="O'Malley R."/>
            <person name="Daum C."/>
            <person name="Ng V."/>
            <person name="Ivanova N."/>
            <person name="Kyrpides N."/>
            <person name="Woyke T."/>
        </authorList>
    </citation>
    <scope>NUCLEOTIDE SEQUENCE [LARGE SCALE GENOMIC DNA]</scope>
    <source>
        <strain evidence="2 3">GAS97</strain>
    </source>
</reference>